<keyword evidence="2 4" id="KW-0195">Cyclin</keyword>
<dbReference type="SMART" id="SM01332">
    <property type="entry name" value="Cyclin_C"/>
    <property type="match status" value="1"/>
</dbReference>
<sequence length="283" mass="30413">MHAIVVTQHVLEVSGEPEDSDEGEGSTLWPSSLAEKVGRLGDLASSIEALPTSQPIVDARSRASAVRWIMEVHAKFGFTTQTLFLAVTILDKYLVLTQVQEMEVTGAGALFVAAKFEEASPPDIRDFTFVGGLACTKQAVLAMEVNMLSAVEFALVSPTAAHFLTKYQEAHPQQTQQHHLMQYLLELALLDAGLATCQLFFQAAGAVLVSAVLLDLPVPLPGRAAGHTEYAAECVRHCAREFEGLLRAASAADAHHRVVHDKFLKPEFGAVSSVASQRVLGVA</sequence>
<dbReference type="InterPro" id="IPR036915">
    <property type="entry name" value="Cyclin-like_sf"/>
</dbReference>
<evidence type="ECO:0000256" key="1">
    <source>
        <dbReference type="ARBA" id="ARBA00022618"/>
    </source>
</evidence>
<dbReference type="InterPro" id="IPR048258">
    <property type="entry name" value="Cyclins_cyclin-box"/>
</dbReference>
<dbReference type="Pfam" id="PF02984">
    <property type="entry name" value="Cyclin_C"/>
    <property type="match status" value="1"/>
</dbReference>
<evidence type="ECO:0000256" key="2">
    <source>
        <dbReference type="ARBA" id="ARBA00023127"/>
    </source>
</evidence>
<dbReference type="EMBL" id="HBFQ01035327">
    <property type="protein sequence ID" value="CAD8850569.1"/>
    <property type="molecule type" value="Transcribed_RNA"/>
</dbReference>
<dbReference type="InterPro" id="IPR039361">
    <property type="entry name" value="Cyclin"/>
</dbReference>
<feature type="domain" description="Cyclin-like" evidence="5">
    <location>
        <begin position="162"/>
        <end position="244"/>
    </location>
</feature>
<dbReference type="Gene3D" id="1.10.472.10">
    <property type="entry name" value="Cyclin-like"/>
    <property type="match status" value="2"/>
</dbReference>
<dbReference type="Pfam" id="PF00134">
    <property type="entry name" value="Cyclin_N"/>
    <property type="match status" value="1"/>
</dbReference>
<comment type="similarity">
    <text evidence="4">Belongs to the cyclin family.</text>
</comment>
<protein>
    <recommendedName>
        <fullName evidence="8">Cyclin N-terminal domain-containing protein</fullName>
    </recommendedName>
</protein>
<dbReference type="PROSITE" id="PS00292">
    <property type="entry name" value="CYCLINS"/>
    <property type="match status" value="1"/>
</dbReference>
<name>A0A7S1AEG6_NOCSC</name>
<evidence type="ECO:0000256" key="3">
    <source>
        <dbReference type="ARBA" id="ARBA00023306"/>
    </source>
</evidence>
<keyword evidence="1" id="KW-0132">Cell division</keyword>
<feature type="domain" description="Cyclin C-terminal" evidence="6">
    <location>
        <begin position="158"/>
        <end position="277"/>
    </location>
</feature>
<dbReference type="GO" id="GO:0051301">
    <property type="term" value="P:cell division"/>
    <property type="evidence" value="ECO:0007669"/>
    <property type="project" value="UniProtKB-KW"/>
</dbReference>
<dbReference type="InterPro" id="IPR006671">
    <property type="entry name" value="Cyclin_N"/>
</dbReference>
<keyword evidence="3" id="KW-0131">Cell cycle</keyword>
<gene>
    <name evidence="7" type="ORF">NSCI0253_LOCUS24919</name>
</gene>
<evidence type="ECO:0000313" key="7">
    <source>
        <dbReference type="EMBL" id="CAD8850569.1"/>
    </source>
</evidence>
<dbReference type="SUPFAM" id="SSF47954">
    <property type="entry name" value="Cyclin-like"/>
    <property type="match status" value="2"/>
</dbReference>
<dbReference type="SMART" id="SM00385">
    <property type="entry name" value="CYCLIN"/>
    <property type="match status" value="2"/>
</dbReference>
<feature type="domain" description="Cyclin-like" evidence="5">
    <location>
        <begin position="67"/>
        <end position="149"/>
    </location>
</feature>
<dbReference type="InterPro" id="IPR004367">
    <property type="entry name" value="Cyclin_C-dom"/>
</dbReference>
<dbReference type="FunFam" id="1.10.472.10:FF:000001">
    <property type="entry name" value="G2/mitotic-specific cyclin"/>
    <property type="match status" value="1"/>
</dbReference>
<dbReference type="CDD" id="cd20537">
    <property type="entry name" value="CYCLIN_CCNO-like_rpt2"/>
    <property type="match status" value="1"/>
</dbReference>
<proteinExistence type="inferred from homology"/>
<reference evidence="7" key="1">
    <citation type="submission" date="2021-01" db="EMBL/GenBank/DDBJ databases">
        <authorList>
            <person name="Corre E."/>
            <person name="Pelletier E."/>
            <person name="Niang G."/>
            <person name="Scheremetjew M."/>
            <person name="Finn R."/>
            <person name="Kale V."/>
            <person name="Holt S."/>
            <person name="Cochrane G."/>
            <person name="Meng A."/>
            <person name="Brown T."/>
            <person name="Cohen L."/>
        </authorList>
    </citation>
    <scope>NUCLEOTIDE SEQUENCE</scope>
</reference>
<evidence type="ECO:0000256" key="4">
    <source>
        <dbReference type="RuleBase" id="RU000383"/>
    </source>
</evidence>
<dbReference type="AlphaFoldDB" id="A0A7S1AEG6"/>
<dbReference type="PANTHER" id="PTHR10177">
    <property type="entry name" value="CYCLINS"/>
    <property type="match status" value="1"/>
</dbReference>
<accession>A0A7S1AEG6</accession>
<evidence type="ECO:0008006" key="8">
    <source>
        <dbReference type="Google" id="ProtNLM"/>
    </source>
</evidence>
<dbReference type="InterPro" id="IPR013763">
    <property type="entry name" value="Cyclin-like_dom"/>
</dbReference>
<evidence type="ECO:0000259" key="5">
    <source>
        <dbReference type="SMART" id="SM00385"/>
    </source>
</evidence>
<organism evidence="7">
    <name type="scientific">Noctiluca scintillans</name>
    <name type="common">Sea sparkle</name>
    <name type="synonym">Red tide dinoflagellate</name>
    <dbReference type="NCBI Taxonomy" id="2966"/>
    <lineage>
        <taxon>Eukaryota</taxon>
        <taxon>Sar</taxon>
        <taxon>Alveolata</taxon>
        <taxon>Dinophyceae</taxon>
        <taxon>Noctilucales</taxon>
        <taxon>Noctilucaceae</taxon>
        <taxon>Noctiluca</taxon>
    </lineage>
</organism>
<evidence type="ECO:0000259" key="6">
    <source>
        <dbReference type="SMART" id="SM01332"/>
    </source>
</evidence>